<reference evidence="6 7" key="1">
    <citation type="submission" date="2019-12" db="EMBL/GenBank/DDBJ databases">
        <title>complete genome sequences of Pseudomonas otitidis str. WP8-S17-CRE-03 isolated from wastewater treatment plant effluent.</title>
        <authorList>
            <person name="Sekizuka T."/>
            <person name="Itokawa K."/>
            <person name="Yatsu K."/>
            <person name="Inamine Y."/>
            <person name="Kuroda M."/>
        </authorList>
    </citation>
    <scope>NUCLEOTIDE SEQUENCE [LARGE SCALE GENOMIC DNA]</scope>
    <source>
        <strain evidence="6 7">WP8-S17-CRE-03</strain>
    </source>
</reference>
<evidence type="ECO:0000313" key="7">
    <source>
        <dbReference type="Proteomes" id="UP000515591"/>
    </source>
</evidence>
<keyword evidence="3" id="KW-0804">Transcription</keyword>
<keyword evidence="1" id="KW-0805">Transcription regulation</keyword>
<dbReference type="EMBL" id="AP022213">
    <property type="protein sequence ID" value="BBT18085.1"/>
    <property type="molecule type" value="Genomic_DNA"/>
</dbReference>
<accession>A0A6S5RZG8</accession>
<dbReference type="SUPFAM" id="SSF46689">
    <property type="entry name" value="Homeodomain-like"/>
    <property type="match status" value="2"/>
</dbReference>
<comment type="function">
    <text evidence="4">Regulatory protein of the TOL plasmid xyl operons. XylS activates the xylXYZLTEGFJQKIH operon required for the degradation of toluene, m-xylene and p-xylene.</text>
</comment>
<dbReference type="InterPro" id="IPR032783">
    <property type="entry name" value="AraC_lig"/>
</dbReference>
<dbReference type="InterPro" id="IPR009057">
    <property type="entry name" value="Homeodomain-like_sf"/>
</dbReference>
<dbReference type="AlphaFoldDB" id="A0A6S5RZG8"/>
<proteinExistence type="predicted"/>
<evidence type="ECO:0000313" key="6">
    <source>
        <dbReference type="EMBL" id="BBT18085.1"/>
    </source>
</evidence>
<evidence type="ECO:0000256" key="2">
    <source>
        <dbReference type="ARBA" id="ARBA00023125"/>
    </source>
</evidence>
<dbReference type="InterPro" id="IPR018060">
    <property type="entry name" value="HTH_AraC"/>
</dbReference>
<dbReference type="PANTHER" id="PTHR46796:SF7">
    <property type="entry name" value="ARAC FAMILY TRANSCRIPTIONAL REGULATOR"/>
    <property type="match status" value="1"/>
</dbReference>
<dbReference type="PANTHER" id="PTHR46796">
    <property type="entry name" value="HTH-TYPE TRANSCRIPTIONAL ACTIVATOR RHAS-RELATED"/>
    <property type="match status" value="1"/>
</dbReference>
<evidence type="ECO:0000256" key="4">
    <source>
        <dbReference type="ARBA" id="ARBA00037345"/>
    </source>
</evidence>
<dbReference type="PROSITE" id="PS01124">
    <property type="entry name" value="HTH_ARAC_FAMILY_2"/>
    <property type="match status" value="1"/>
</dbReference>
<dbReference type="InterPro" id="IPR050204">
    <property type="entry name" value="AraC_XylS_family_regulators"/>
</dbReference>
<dbReference type="SUPFAM" id="SSF51215">
    <property type="entry name" value="Regulatory protein AraC"/>
    <property type="match status" value="1"/>
</dbReference>
<sequence length="273" mass="29445">MDRLSALLGHFGVQAGTFFSGAFCGLEAFGQDGHSGHVHLLQGGRVTLHMDDGSHWTLEEPSLVFFPRPYAHRLEASEQDGTRLVCATLAFGGASGNPLSAALPDYLVLPLEDLPRLAGNLDWLFAEAFGEACGRRAVMDRLFELLVIQLLRHLLDHGGLATGMLAGLADPRLSKALNLMHEAPAHPWTVAELAAAAAMSRAAFAAHFRTVTGQTPADYLVQWRVGLAQKLLREGRPIPHVADAVGYESPSALARAFRRKTGTSPREWVLAQG</sequence>
<evidence type="ECO:0000259" key="5">
    <source>
        <dbReference type="PROSITE" id="PS01124"/>
    </source>
</evidence>
<evidence type="ECO:0000256" key="3">
    <source>
        <dbReference type="ARBA" id="ARBA00023163"/>
    </source>
</evidence>
<keyword evidence="2" id="KW-0238">DNA-binding</keyword>
<organism evidence="6 7">
    <name type="scientific">Metapseudomonas otitidis</name>
    <dbReference type="NCBI Taxonomy" id="319939"/>
    <lineage>
        <taxon>Bacteria</taxon>
        <taxon>Pseudomonadati</taxon>
        <taxon>Pseudomonadota</taxon>
        <taxon>Gammaproteobacteria</taxon>
        <taxon>Pseudomonadales</taxon>
        <taxon>Pseudomonadaceae</taxon>
        <taxon>Metapseudomonas</taxon>
    </lineage>
</organism>
<dbReference type="SMART" id="SM00342">
    <property type="entry name" value="HTH_ARAC"/>
    <property type="match status" value="1"/>
</dbReference>
<evidence type="ECO:0000256" key="1">
    <source>
        <dbReference type="ARBA" id="ARBA00023015"/>
    </source>
</evidence>
<dbReference type="Pfam" id="PF12852">
    <property type="entry name" value="Cupin_6"/>
    <property type="match status" value="1"/>
</dbReference>
<dbReference type="GO" id="GO:0003700">
    <property type="term" value="F:DNA-binding transcription factor activity"/>
    <property type="evidence" value="ECO:0007669"/>
    <property type="project" value="InterPro"/>
</dbReference>
<protein>
    <submittedName>
        <fullName evidence="6">AraC family transcriptional regulator</fullName>
    </submittedName>
</protein>
<dbReference type="Gene3D" id="1.10.10.60">
    <property type="entry name" value="Homeodomain-like"/>
    <property type="match status" value="2"/>
</dbReference>
<dbReference type="Proteomes" id="UP000515591">
    <property type="component" value="Chromosome"/>
</dbReference>
<feature type="domain" description="HTH araC/xylS-type" evidence="5">
    <location>
        <begin position="174"/>
        <end position="271"/>
    </location>
</feature>
<dbReference type="RefSeq" id="WP_182850727.1">
    <property type="nucleotide sequence ID" value="NZ_AP022213.1"/>
</dbReference>
<dbReference type="InterPro" id="IPR037923">
    <property type="entry name" value="HTH-like"/>
</dbReference>
<dbReference type="GO" id="GO:0043565">
    <property type="term" value="F:sequence-specific DNA binding"/>
    <property type="evidence" value="ECO:0007669"/>
    <property type="project" value="InterPro"/>
</dbReference>
<dbReference type="Pfam" id="PF12833">
    <property type="entry name" value="HTH_18"/>
    <property type="match status" value="1"/>
</dbReference>
<gene>
    <name evidence="6" type="ORF">WP8S17C03_41340</name>
</gene>
<name>A0A6S5RZG8_9GAMM</name>